<feature type="non-terminal residue" evidence="1">
    <location>
        <position position="1"/>
    </location>
</feature>
<dbReference type="Proteomes" id="UP000308365">
    <property type="component" value="Unassembled WGS sequence"/>
</dbReference>
<dbReference type="AlphaFoldDB" id="A0A4U1FRW6"/>
<accession>A0A4U1FRW6</accession>
<sequence>NPGSLLILKARSSMTGSFCWISSSCQHVFRNQRACLPSVMWFLTRSTNPNCQCELWILGFYLEDQTLLQPLQILEGKPLVEEVY</sequence>
<comment type="caution">
    <text evidence="1">The sequence shown here is derived from an EMBL/GenBank/DDBJ whole genome shotgun (WGS) entry which is preliminary data.</text>
</comment>
<gene>
    <name evidence="1" type="ORF">EI555_014643</name>
</gene>
<feature type="non-terminal residue" evidence="1">
    <location>
        <position position="84"/>
    </location>
</feature>
<proteinExistence type="predicted"/>
<evidence type="ECO:0000313" key="2">
    <source>
        <dbReference type="Proteomes" id="UP000308365"/>
    </source>
</evidence>
<dbReference type="EMBL" id="RWIC01000014">
    <property type="protein sequence ID" value="TKC53049.1"/>
    <property type="molecule type" value="Genomic_DNA"/>
</dbReference>
<protein>
    <submittedName>
        <fullName evidence="1">Uncharacterized protein</fullName>
    </submittedName>
</protein>
<evidence type="ECO:0000313" key="1">
    <source>
        <dbReference type="EMBL" id="TKC53049.1"/>
    </source>
</evidence>
<reference evidence="2" key="1">
    <citation type="journal article" date="2019" name="IScience">
        <title>Narwhal Genome Reveals Long-Term Low Genetic Diversity despite Current Large Abundance Size.</title>
        <authorList>
            <person name="Westbury M.V."/>
            <person name="Petersen B."/>
            <person name="Garde E."/>
            <person name="Heide-Jorgensen M.P."/>
            <person name="Lorenzen E.D."/>
        </authorList>
    </citation>
    <scope>NUCLEOTIDE SEQUENCE [LARGE SCALE GENOMIC DNA]</scope>
</reference>
<name>A0A4U1FRW6_MONMO</name>
<organism evidence="1 2">
    <name type="scientific">Monodon monoceros</name>
    <name type="common">Narwhal</name>
    <name type="synonym">Ceratodon monodon</name>
    <dbReference type="NCBI Taxonomy" id="40151"/>
    <lineage>
        <taxon>Eukaryota</taxon>
        <taxon>Metazoa</taxon>
        <taxon>Chordata</taxon>
        <taxon>Craniata</taxon>
        <taxon>Vertebrata</taxon>
        <taxon>Euteleostomi</taxon>
        <taxon>Mammalia</taxon>
        <taxon>Eutheria</taxon>
        <taxon>Laurasiatheria</taxon>
        <taxon>Artiodactyla</taxon>
        <taxon>Whippomorpha</taxon>
        <taxon>Cetacea</taxon>
        <taxon>Odontoceti</taxon>
        <taxon>Monodontidae</taxon>
        <taxon>Monodon</taxon>
    </lineage>
</organism>